<dbReference type="RefSeq" id="WP_229673507.1">
    <property type="nucleotide sequence ID" value="NZ_BMNA01000001.1"/>
</dbReference>
<organism evidence="2 3">
    <name type="scientific">Nakamurella endophytica</name>
    <dbReference type="NCBI Taxonomy" id="1748367"/>
    <lineage>
        <taxon>Bacteria</taxon>
        <taxon>Bacillati</taxon>
        <taxon>Actinomycetota</taxon>
        <taxon>Actinomycetes</taxon>
        <taxon>Nakamurellales</taxon>
        <taxon>Nakamurellaceae</taxon>
        <taxon>Nakamurella</taxon>
    </lineage>
</organism>
<gene>
    <name evidence="2" type="ORF">GCM10011594_02330</name>
</gene>
<sequence>MTRLVLVLALVVLIGLAYWGLAVGWRHRAARQSDVAAPPAPPPGLDGELVAPLTGLYVSTTRSGRWQDRLVVHTLGRRARATVRLFDGGVLVDRVGEDPVWVPAAALDAVGTAPGIAGKVMGMDDGVLVLTWRLGDLPVDTGIRVDDLDAQQDWIAAAQRLLPGGARPTNGAGR</sequence>
<evidence type="ECO:0000313" key="2">
    <source>
        <dbReference type="EMBL" id="GGL86254.1"/>
    </source>
</evidence>
<dbReference type="InterPro" id="IPR057446">
    <property type="entry name" value="PH_bac"/>
</dbReference>
<evidence type="ECO:0000313" key="3">
    <source>
        <dbReference type="Proteomes" id="UP000655208"/>
    </source>
</evidence>
<evidence type="ECO:0000259" key="1">
    <source>
        <dbReference type="Pfam" id="PF25362"/>
    </source>
</evidence>
<protein>
    <submittedName>
        <fullName evidence="2">Transporter</fullName>
    </submittedName>
</protein>
<dbReference type="AlphaFoldDB" id="A0A917SKG1"/>
<proteinExistence type="predicted"/>
<dbReference type="EMBL" id="BMNA01000001">
    <property type="protein sequence ID" value="GGL86254.1"/>
    <property type="molecule type" value="Genomic_DNA"/>
</dbReference>
<reference evidence="2" key="2">
    <citation type="submission" date="2020-09" db="EMBL/GenBank/DDBJ databases">
        <authorList>
            <person name="Sun Q."/>
            <person name="Zhou Y."/>
        </authorList>
    </citation>
    <scope>NUCLEOTIDE SEQUENCE</scope>
    <source>
        <strain evidence="2">CGMCC 4.7308</strain>
    </source>
</reference>
<reference evidence="2" key="1">
    <citation type="journal article" date="2014" name="Int. J. Syst. Evol. Microbiol.">
        <title>Complete genome sequence of Corynebacterium casei LMG S-19264T (=DSM 44701T), isolated from a smear-ripened cheese.</title>
        <authorList>
            <consortium name="US DOE Joint Genome Institute (JGI-PGF)"/>
            <person name="Walter F."/>
            <person name="Albersmeier A."/>
            <person name="Kalinowski J."/>
            <person name="Ruckert C."/>
        </authorList>
    </citation>
    <scope>NUCLEOTIDE SEQUENCE</scope>
    <source>
        <strain evidence="2">CGMCC 4.7308</strain>
    </source>
</reference>
<feature type="domain" description="PH" evidence="1">
    <location>
        <begin position="37"/>
        <end position="158"/>
    </location>
</feature>
<dbReference type="Proteomes" id="UP000655208">
    <property type="component" value="Unassembled WGS sequence"/>
</dbReference>
<name>A0A917SKG1_9ACTN</name>
<comment type="caution">
    <text evidence="2">The sequence shown here is derived from an EMBL/GenBank/DDBJ whole genome shotgun (WGS) entry which is preliminary data.</text>
</comment>
<keyword evidence="3" id="KW-1185">Reference proteome</keyword>
<dbReference type="Pfam" id="PF25362">
    <property type="entry name" value="bPH_11"/>
    <property type="match status" value="1"/>
</dbReference>
<accession>A0A917SKG1</accession>